<protein>
    <submittedName>
        <fullName evidence="1">Type VI secretion system tube protein Hcp</fullName>
    </submittedName>
</protein>
<proteinExistence type="predicted"/>
<name>A0A4D8PYB1_9PROT</name>
<reference evidence="1 2" key="1">
    <citation type="submission" date="2018-09" db="EMBL/GenBank/DDBJ databases">
        <title>Whole genome based analysis of evolution and adaptive divergence in Indian and Brazilian strains of Azospirillum brasilense.</title>
        <authorList>
            <person name="Singh C."/>
            <person name="Tripathi A.K."/>
        </authorList>
    </citation>
    <scope>NUCLEOTIDE SEQUENCE [LARGE SCALE GENOMIC DNA]</scope>
    <source>
        <strain evidence="1 2">MTCC4035</strain>
        <plasmid evidence="1 2">p4</plasmid>
    </source>
</reference>
<dbReference type="KEGG" id="aare:D3093_30345"/>
<dbReference type="PANTHER" id="PTHR36152:SF1">
    <property type="entry name" value="UBIQUITIN-LIKE DOMAIN-CONTAINING PROTEIN"/>
    <property type="match status" value="1"/>
</dbReference>
<dbReference type="Gene3D" id="2.30.110.20">
    <property type="entry name" value="Hcp1-like"/>
    <property type="match status" value="1"/>
</dbReference>
<dbReference type="PANTHER" id="PTHR36152">
    <property type="entry name" value="CYTOPLASMIC PROTEIN-RELATED"/>
    <property type="match status" value="1"/>
</dbReference>
<accession>A0A4D8PYB1</accession>
<dbReference type="Proteomes" id="UP000298595">
    <property type="component" value="Plasmid p4"/>
</dbReference>
<keyword evidence="1" id="KW-0614">Plasmid</keyword>
<dbReference type="InterPro" id="IPR053165">
    <property type="entry name" value="HSI-I_assembly_Hcp1"/>
</dbReference>
<sequence>MAIYVKYEGIEGDVTHEAHKKWVDVNSMQFGVGRTISTPTGRASNREASSPAISEITLTRDLDKSSTKWFQESVSGSKGKAVQIDLVATGNPGETYMTYKLENVLVSGYSIAANGSGRPTETISLNFTKIEIAYTARDTDNTGAAANRGSYDLATAKSG</sequence>
<dbReference type="EMBL" id="CP032325">
    <property type="protein sequence ID" value="QCN99569.1"/>
    <property type="molecule type" value="Genomic_DNA"/>
</dbReference>
<dbReference type="AlphaFoldDB" id="A0A4D8PYB1"/>
<dbReference type="SUPFAM" id="SSF141452">
    <property type="entry name" value="Hcp1-like"/>
    <property type="match status" value="1"/>
</dbReference>
<gene>
    <name evidence="1" type="ORF">D3093_30345</name>
</gene>
<dbReference type="InterPro" id="IPR036624">
    <property type="entry name" value="Hcp1-lik_sf"/>
</dbReference>
<evidence type="ECO:0000313" key="2">
    <source>
        <dbReference type="Proteomes" id="UP000298595"/>
    </source>
</evidence>
<evidence type="ECO:0000313" key="1">
    <source>
        <dbReference type="EMBL" id="QCN99569.1"/>
    </source>
</evidence>
<dbReference type="Pfam" id="PF05638">
    <property type="entry name" value="T6SS_HCP"/>
    <property type="match status" value="1"/>
</dbReference>
<dbReference type="RefSeq" id="WP_137118360.1">
    <property type="nucleotide sequence ID" value="NZ_CP032325.1"/>
</dbReference>
<dbReference type="InterPro" id="IPR008514">
    <property type="entry name" value="T6SS_Hcp"/>
</dbReference>
<geneLocation type="plasmid" evidence="1 2">
    <name>p4</name>
</geneLocation>
<organism evidence="1 2">
    <name type="scientific">Azospirillum argentinense</name>
    <dbReference type="NCBI Taxonomy" id="2970906"/>
    <lineage>
        <taxon>Bacteria</taxon>
        <taxon>Pseudomonadati</taxon>
        <taxon>Pseudomonadota</taxon>
        <taxon>Alphaproteobacteria</taxon>
        <taxon>Rhodospirillales</taxon>
        <taxon>Azospirillaceae</taxon>
        <taxon>Azospirillum</taxon>
    </lineage>
</organism>